<evidence type="ECO:0000313" key="9">
    <source>
        <dbReference type="EMBL" id="WFD10430.1"/>
    </source>
</evidence>
<organism evidence="9 10">
    <name type="scientific">Tepidibacter hydrothermalis</name>
    <dbReference type="NCBI Taxonomy" id="3036126"/>
    <lineage>
        <taxon>Bacteria</taxon>
        <taxon>Bacillati</taxon>
        <taxon>Bacillota</taxon>
        <taxon>Clostridia</taxon>
        <taxon>Peptostreptococcales</taxon>
        <taxon>Peptostreptococcaceae</taxon>
        <taxon>Tepidibacter</taxon>
    </lineage>
</organism>
<dbReference type="PANTHER" id="PTHR11669:SF8">
    <property type="entry name" value="DNA POLYMERASE III SUBUNIT DELTA"/>
    <property type="match status" value="1"/>
</dbReference>
<protein>
    <recommendedName>
        <fullName evidence="2">DNA polymerase III subunit delta'</fullName>
        <ecNumber evidence="1">2.7.7.7</ecNumber>
    </recommendedName>
</protein>
<evidence type="ECO:0000259" key="8">
    <source>
        <dbReference type="Pfam" id="PF09115"/>
    </source>
</evidence>
<dbReference type="Pfam" id="PF09115">
    <property type="entry name" value="DNApol3-delta_C"/>
    <property type="match status" value="1"/>
</dbReference>
<dbReference type="PANTHER" id="PTHR11669">
    <property type="entry name" value="REPLICATION FACTOR C / DNA POLYMERASE III GAMMA-TAU SUBUNIT"/>
    <property type="match status" value="1"/>
</dbReference>
<feature type="domain" description="DNA polymerase III delta subunit C-terminal" evidence="8">
    <location>
        <begin position="193"/>
        <end position="300"/>
    </location>
</feature>
<keyword evidence="5" id="KW-0235">DNA replication</keyword>
<dbReference type="Gene3D" id="1.20.272.10">
    <property type="match status" value="1"/>
</dbReference>
<dbReference type="EC" id="2.7.7.7" evidence="1"/>
<evidence type="ECO:0000256" key="3">
    <source>
        <dbReference type="ARBA" id="ARBA00022679"/>
    </source>
</evidence>
<dbReference type="RefSeq" id="WP_277732398.1">
    <property type="nucleotide sequence ID" value="NZ_CP120733.1"/>
</dbReference>
<proteinExistence type="predicted"/>
<keyword evidence="3" id="KW-0808">Transferase</keyword>
<evidence type="ECO:0000256" key="1">
    <source>
        <dbReference type="ARBA" id="ARBA00012417"/>
    </source>
</evidence>
<dbReference type="Pfam" id="PF13177">
    <property type="entry name" value="DNA_pol3_delta2"/>
    <property type="match status" value="1"/>
</dbReference>
<name>A0ABY8EBV5_9FIRM</name>
<evidence type="ECO:0000256" key="4">
    <source>
        <dbReference type="ARBA" id="ARBA00022695"/>
    </source>
</evidence>
<sequence>MYFDNIIGHDRAKQFILNSMKKDRISHAYLFEGPSGIGKRMFSMELSKMMLETDNLENDPDFKIVRPDGASFKIGQIRDIQLDIIIKPYKNKKIYILEDAHKMTVQAQNALLKTLEEPPEYALIILIAQNSSSILDTIKSRCEVVKFSPLTQVQVQDYLVDNKNIDIKRAKVIASFSMGILSKALDLCYSEEFNNKRNEIQEYLNIIQSRDLIDMYTINTKLEKHKSNLNEVMDMIITYFRDILMIKQGVDESLIINLDQIDFLSSISKKFTYFQISNIIDIIDESNKNIMKNCNFNMVIGTMILNIYEVIK</sequence>
<dbReference type="InterPro" id="IPR050238">
    <property type="entry name" value="DNA_Rep/Repair_Clamp_Loader"/>
</dbReference>
<keyword evidence="6" id="KW-0239">DNA-directed DNA polymerase</keyword>
<dbReference type="Gene3D" id="3.40.50.300">
    <property type="entry name" value="P-loop containing nucleotide triphosphate hydrolases"/>
    <property type="match status" value="1"/>
</dbReference>
<evidence type="ECO:0000256" key="7">
    <source>
        <dbReference type="ARBA" id="ARBA00049244"/>
    </source>
</evidence>
<keyword evidence="4" id="KW-0548">Nucleotidyltransferase</keyword>
<evidence type="ECO:0000256" key="5">
    <source>
        <dbReference type="ARBA" id="ARBA00022705"/>
    </source>
</evidence>
<comment type="catalytic activity">
    <reaction evidence="7">
        <text>DNA(n) + a 2'-deoxyribonucleoside 5'-triphosphate = DNA(n+1) + diphosphate</text>
        <dbReference type="Rhea" id="RHEA:22508"/>
        <dbReference type="Rhea" id="RHEA-COMP:17339"/>
        <dbReference type="Rhea" id="RHEA-COMP:17340"/>
        <dbReference type="ChEBI" id="CHEBI:33019"/>
        <dbReference type="ChEBI" id="CHEBI:61560"/>
        <dbReference type="ChEBI" id="CHEBI:173112"/>
        <dbReference type="EC" id="2.7.7.7"/>
    </reaction>
</comment>
<evidence type="ECO:0000256" key="6">
    <source>
        <dbReference type="ARBA" id="ARBA00022932"/>
    </source>
</evidence>
<evidence type="ECO:0000256" key="2">
    <source>
        <dbReference type="ARBA" id="ARBA00014363"/>
    </source>
</evidence>
<reference evidence="9 10" key="1">
    <citation type="submission" date="2023-03" db="EMBL/GenBank/DDBJ databases">
        <title>Complete genome sequence of Tepidibacter sp. SWIR-1, isolated from a deep-sea hydrothermal vent.</title>
        <authorList>
            <person name="Li X."/>
        </authorList>
    </citation>
    <scope>NUCLEOTIDE SEQUENCE [LARGE SCALE GENOMIC DNA]</scope>
    <source>
        <strain evidence="9 10">SWIR-1</strain>
    </source>
</reference>
<dbReference type="SUPFAM" id="SSF52540">
    <property type="entry name" value="P-loop containing nucleoside triphosphate hydrolases"/>
    <property type="match status" value="1"/>
</dbReference>
<dbReference type="InterPro" id="IPR015199">
    <property type="entry name" value="DNA_pol_III_delta_C"/>
</dbReference>
<keyword evidence="10" id="KW-1185">Reference proteome</keyword>
<evidence type="ECO:0000313" key="10">
    <source>
        <dbReference type="Proteomes" id="UP001222800"/>
    </source>
</evidence>
<dbReference type="Proteomes" id="UP001222800">
    <property type="component" value="Chromosome"/>
</dbReference>
<gene>
    <name evidence="9" type="ORF">P4S50_19570</name>
</gene>
<accession>A0ABY8EBV5</accession>
<dbReference type="InterPro" id="IPR027417">
    <property type="entry name" value="P-loop_NTPase"/>
</dbReference>
<dbReference type="EMBL" id="CP120733">
    <property type="protein sequence ID" value="WFD10430.1"/>
    <property type="molecule type" value="Genomic_DNA"/>
</dbReference>